<dbReference type="CDD" id="cd02570">
    <property type="entry name" value="PseudoU_synth_EcTruA"/>
    <property type="match status" value="1"/>
</dbReference>
<proteinExistence type="inferred from homology"/>
<dbReference type="FunFam" id="3.30.70.580:FF:000001">
    <property type="entry name" value="tRNA pseudouridine synthase A"/>
    <property type="match status" value="1"/>
</dbReference>
<dbReference type="PANTHER" id="PTHR11142:SF0">
    <property type="entry name" value="TRNA PSEUDOURIDINE SYNTHASE-LIKE 1"/>
    <property type="match status" value="1"/>
</dbReference>
<dbReference type="OrthoDB" id="9811823at2"/>
<dbReference type="InterPro" id="IPR001406">
    <property type="entry name" value="PsdUridine_synth_TruA"/>
</dbReference>
<dbReference type="EC" id="5.4.99.12" evidence="4"/>
<comment type="similarity">
    <text evidence="1 4 7">Belongs to the tRNA pseudouridine synthase TruA family.</text>
</comment>
<comment type="caution">
    <text evidence="4">Lacks conserved residue(s) required for the propagation of feature annotation.</text>
</comment>
<evidence type="ECO:0000313" key="10">
    <source>
        <dbReference type="Proteomes" id="UP000252172"/>
    </source>
</evidence>
<keyword evidence="3 4" id="KW-0413">Isomerase</keyword>
<keyword evidence="10" id="KW-1185">Reference proteome</keyword>
<evidence type="ECO:0000259" key="8">
    <source>
        <dbReference type="Pfam" id="PF01416"/>
    </source>
</evidence>
<evidence type="ECO:0000256" key="3">
    <source>
        <dbReference type="ARBA" id="ARBA00023235"/>
    </source>
</evidence>
<reference evidence="9 10" key="1">
    <citation type="submission" date="2018-07" db="EMBL/GenBank/DDBJ databases">
        <title>Chryseobacterium lacus sp. nov., isolated from lake water.</title>
        <authorList>
            <person name="Li C.-M."/>
        </authorList>
    </citation>
    <scope>NUCLEOTIDE SEQUENCE [LARGE SCALE GENOMIC DNA]</scope>
    <source>
        <strain evidence="9 10">YLOS41</strain>
    </source>
</reference>
<protein>
    <recommendedName>
        <fullName evidence="4">tRNA pseudouridine synthase A</fullName>
        <ecNumber evidence="4">5.4.99.12</ecNumber>
    </recommendedName>
    <alternativeName>
        <fullName evidence="4">tRNA pseudouridine(38-40) synthase</fullName>
    </alternativeName>
    <alternativeName>
        <fullName evidence="4">tRNA pseudouridylate synthase I</fullName>
    </alternativeName>
    <alternativeName>
        <fullName evidence="4">tRNA-uridine isomerase I</fullName>
    </alternativeName>
</protein>
<dbReference type="Proteomes" id="UP000252172">
    <property type="component" value="Unassembled WGS sequence"/>
</dbReference>
<dbReference type="PANTHER" id="PTHR11142">
    <property type="entry name" value="PSEUDOURIDYLATE SYNTHASE"/>
    <property type="match status" value="1"/>
</dbReference>
<accession>A0A368N331</accession>
<dbReference type="InterPro" id="IPR020094">
    <property type="entry name" value="TruA/RsuA/RluB/E/F_N"/>
</dbReference>
<comment type="caution">
    <text evidence="9">The sequence shown here is derived from an EMBL/GenBank/DDBJ whole genome shotgun (WGS) entry which is preliminary data.</text>
</comment>
<organism evidence="9 10">
    <name type="scientific">Chryseobacterium lacus</name>
    <dbReference type="NCBI Taxonomy" id="2058346"/>
    <lineage>
        <taxon>Bacteria</taxon>
        <taxon>Pseudomonadati</taxon>
        <taxon>Bacteroidota</taxon>
        <taxon>Flavobacteriia</taxon>
        <taxon>Flavobacteriales</taxon>
        <taxon>Weeksellaceae</taxon>
        <taxon>Chryseobacterium group</taxon>
        <taxon>Chryseobacterium</taxon>
    </lineage>
</organism>
<dbReference type="SUPFAM" id="SSF55120">
    <property type="entry name" value="Pseudouridine synthase"/>
    <property type="match status" value="1"/>
</dbReference>
<dbReference type="HAMAP" id="MF_00171">
    <property type="entry name" value="TruA"/>
    <property type="match status" value="1"/>
</dbReference>
<gene>
    <name evidence="4" type="primary">truA</name>
    <name evidence="9" type="ORF">DQ356_01420</name>
</gene>
<evidence type="ECO:0000256" key="1">
    <source>
        <dbReference type="ARBA" id="ARBA00009375"/>
    </source>
</evidence>
<comment type="subunit">
    <text evidence="4">Homodimer.</text>
</comment>
<evidence type="ECO:0000256" key="4">
    <source>
        <dbReference type="HAMAP-Rule" id="MF_00171"/>
    </source>
</evidence>
<evidence type="ECO:0000256" key="7">
    <source>
        <dbReference type="RuleBase" id="RU003792"/>
    </source>
</evidence>
<evidence type="ECO:0000256" key="2">
    <source>
        <dbReference type="ARBA" id="ARBA00022694"/>
    </source>
</evidence>
<feature type="domain" description="Pseudouridine synthase I TruA alpha/beta" evidence="8">
    <location>
        <begin position="24"/>
        <end position="118"/>
    </location>
</feature>
<name>A0A368N331_9FLAO</name>
<evidence type="ECO:0000256" key="5">
    <source>
        <dbReference type="PIRSR" id="PIRSR001430-1"/>
    </source>
</evidence>
<dbReference type="GO" id="GO:0003723">
    <property type="term" value="F:RNA binding"/>
    <property type="evidence" value="ECO:0007669"/>
    <property type="project" value="InterPro"/>
</dbReference>
<dbReference type="InterPro" id="IPR020103">
    <property type="entry name" value="PsdUridine_synth_cat_dom_sf"/>
</dbReference>
<dbReference type="InterPro" id="IPR020095">
    <property type="entry name" value="PsdUridine_synth_TruA_C"/>
</dbReference>
<sequence length="259" mass="30100">MKLNYFCSIKIIRFTVLRYFIEFSYHGKNYFGYQIQPREVSVQEELEKALSTILRENIKITGAGRTDTGVHARKMFAHFDTSLLLSEKLPSQLNSFLPPDIAVKKIFNVKADLHARFDATYRTYEYYISLEKNPFTQDSAWQHWKRNIDMDRMNEACKILFEYDDFESFAKTGGDNTTHLCKIYKAYWEKNEAELKFTISANRFLRNMVRSIVGTMVEIGTGKTEPEELRKIIESKNRSNAGTSAPAHGLFLADVGYDF</sequence>
<dbReference type="GO" id="GO:0031119">
    <property type="term" value="P:tRNA pseudouridine synthesis"/>
    <property type="evidence" value="ECO:0007669"/>
    <property type="project" value="UniProtKB-UniRule"/>
</dbReference>
<keyword evidence="2 4" id="KW-0819">tRNA processing</keyword>
<dbReference type="InterPro" id="IPR020097">
    <property type="entry name" value="PsdUridine_synth_TruA_a/b_dom"/>
</dbReference>
<dbReference type="Pfam" id="PF01416">
    <property type="entry name" value="PseudoU_synth_1"/>
    <property type="match status" value="2"/>
</dbReference>
<comment type="function">
    <text evidence="4">Formation of pseudouridine at positions 38, 39 and 40 in the anticodon stem and loop of transfer RNAs.</text>
</comment>
<feature type="binding site" evidence="4 6">
    <location>
        <position position="124"/>
    </location>
    <ligand>
        <name>substrate</name>
    </ligand>
</feature>
<dbReference type="EMBL" id="QPIE01000001">
    <property type="protein sequence ID" value="RCU44898.1"/>
    <property type="molecule type" value="Genomic_DNA"/>
</dbReference>
<dbReference type="GO" id="GO:0160147">
    <property type="term" value="F:tRNA pseudouridine(38-40) synthase activity"/>
    <property type="evidence" value="ECO:0007669"/>
    <property type="project" value="UniProtKB-EC"/>
</dbReference>
<dbReference type="PIRSF" id="PIRSF001430">
    <property type="entry name" value="tRNA_psdUrid_synth"/>
    <property type="match status" value="1"/>
</dbReference>
<dbReference type="Gene3D" id="3.30.70.580">
    <property type="entry name" value="Pseudouridine synthase I, catalytic domain, N-terminal subdomain"/>
    <property type="match status" value="1"/>
</dbReference>
<comment type="catalytic activity">
    <reaction evidence="4 7">
        <text>uridine(38/39/40) in tRNA = pseudouridine(38/39/40) in tRNA</text>
        <dbReference type="Rhea" id="RHEA:22376"/>
        <dbReference type="Rhea" id="RHEA-COMP:10085"/>
        <dbReference type="Rhea" id="RHEA-COMP:10087"/>
        <dbReference type="ChEBI" id="CHEBI:65314"/>
        <dbReference type="ChEBI" id="CHEBI:65315"/>
        <dbReference type="EC" id="5.4.99.12"/>
    </reaction>
</comment>
<dbReference type="RefSeq" id="WP_114302668.1">
    <property type="nucleotide sequence ID" value="NZ_QPIE01000001.1"/>
</dbReference>
<evidence type="ECO:0000256" key="6">
    <source>
        <dbReference type="PIRSR" id="PIRSR001430-2"/>
    </source>
</evidence>
<feature type="active site" description="Nucleophile" evidence="4 5">
    <location>
        <position position="67"/>
    </location>
</feature>
<dbReference type="NCBIfam" id="TIGR00071">
    <property type="entry name" value="hisT_truA"/>
    <property type="match status" value="1"/>
</dbReference>
<feature type="domain" description="Pseudouridine synthase I TruA alpha/beta" evidence="8">
    <location>
        <begin position="164"/>
        <end position="258"/>
    </location>
</feature>
<dbReference type="Gene3D" id="3.30.70.660">
    <property type="entry name" value="Pseudouridine synthase I, catalytic domain, C-terminal subdomain"/>
    <property type="match status" value="1"/>
</dbReference>
<evidence type="ECO:0000313" key="9">
    <source>
        <dbReference type="EMBL" id="RCU44898.1"/>
    </source>
</evidence>
<dbReference type="AlphaFoldDB" id="A0A368N331"/>